<evidence type="ECO:0000256" key="1">
    <source>
        <dbReference type="ARBA" id="ARBA00022801"/>
    </source>
</evidence>
<evidence type="ECO:0000313" key="4">
    <source>
        <dbReference type="Proteomes" id="UP001169242"/>
    </source>
</evidence>
<keyword evidence="1" id="KW-0378">Hydrolase</keyword>
<protein>
    <submittedName>
        <fullName evidence="3">NUDIX domain-containing protein</fullName>
    </submittedName>
</protein>
<dbReference type="PANTHER" id="PTHR10885">
    <property type="entry name" value="ISOPENTENYL-DIPHOSPHATE DELTA-ISOMERASE"/>
    <property type="match status" value="1"/>
</dbReference>
<dbReference type="PROSITE" id="PS00893">
    <property type="entry name" value="NUDIX_BOX"/>
    <property type="match status" value="1"/>
</dbReference>
<dbReference type="EMBL" id="JAQIFT010000058">
    <property type="protein sequence ID" value="MDA3732948.1"/>
    <property type="molecule type" value="Genomic_DNA"/>
</dbReference>
<dbReference type="Pfam" id="PF00293">
    <property type="entry name" value="NUDIX"/>
    <property type="match status" value="1"/>
</dbReference>
<comment type="caution">
    <text evidence="3">The sequence shown here is derived from an EMBL/GenBank/DDBJ whole genome shotgun (WGS) entry which is preliminary data.</text>
</comment>
<proteinExistence type="predicted"/>
<dbReference type="AlphaFoldDB" id="A0AA42J291"/>
<dbReference type="Gene3D" id="3.90.79.10">
    <property type="entry name" value="Nucleoside Triphosphate Pyrophosphohydrolase"/>
    <property type="match status" value="1"/>
</dbReference>
<name>A0AA42J291_9FIRM</name>
<dbReference type="PANTHER" id="PTHR10885:SF0">
    <property type="entry name" value="ISOPENTENYL-DIPHOSPHATE DELTA-ISOMERASE"/>
    <property type="match status" value="1"/>
</dbReference>
<sequence length="170" mass="20089">MEKWDLYNEQRQPLNRTHNRPEPMVRGEYHIVVSIWTVNSKHEVLTTLRHPEKDKYPNFWENTAGSVLAGETSRQGARRELLEETGIKVEEEELHFLRTIKEESAFVDLYIIRKDIGIDELVMQEGETVDAKWVSLEELDEMIEKELIASPVAKRLQPIREDVERFIFNK</sequence>
<dbReference type="SUPFAM" id="SSF55811">
    <property type="entry name" value="Nudix"/>
    <property type="match status" value="1"/>
</dbReference>
<keyword evidence="4" id="KW-1185">Reference proteome</keyword>
<dbReference type="RefSeq" id="WP_271012903.1">
    <property type="nucleotide sequence ID" value="NZ_JAQIFT010000058.1"/>
</dbReference>
<dbReference type="CDD" id="cd04693">
    <property type="entry name" value="NUDIX_Hydrolase"/>
    <property type="match status" value="1"/>
</dbReference>
<evidence type="ECO:0000313" key="3">
    <source>
        <dbReference type="EMBL" id="MDA3732948.1"/>
    </source>
</evidence>
<accession>A0AA42J291</accession>
<dbReference type="PROSITE" id="PS51462">
    <property type="entry name" value="NUDIX"/>
    <property type="match status" value="1"/>
</dbReference>
<dbReference type="InterPro" id="IPR000086">
    <property type="entry name" value="NUDIX_hydrolase_dom"/>
</dbReference>
<dbReference type="Proteomes" id="UP001169242">
    <property type="component" value="Unassembled WGS sequence"/>
</dbReference>
<evidence type="ECO:0000259" key="2">
    <source>
        <dbReference type="PROSITE" id="PS51462"/>
    </source>
</evidence>
<dbReference type="InterPro" id="IPR015797">
    <property type="entry name" value="NUDIX_hydrolase-like_dom_sf"/>
</dbReference>
<dbReference type="InterPro" id="IPR020084">
    <property type="entry name" value="NUDIX_hydrolase_CS"/>
</dbReference>
<dbReference type="GO" id="GO:0016787">
    <property type="term" value="F:hydrolase activity"/>
    <property type="evidence" value="ECO:0007669"/>
    <property type="project" value="UniProtKB-KW"/>
</dbReference>
<reference evidence="3" key="1">
    <citation type="journal article" date="2023" name="Int. J. Syst. Evol. Microbiol.">
        <title>&lt;i&gt;Holtiella tumoricola&lt;/i&gt; gen. nov. sp. nov., isolated from a human clinical sample.</title>
        <authorList>
            <person name="Allen-Vercoe E."/>
            <person name="Daigneault M.C."/>
            <person name="Vancuren S.J."/>
            <person name="Cochrane K."/>
            <person name="O'Neal L.L."/>
            <person name="Sankaranarayanan K."/>
            <person name="Lawson P.A."/>
        </authorList>
    </citation>
    <scope>NUCLEOTIDE SEQUENCE</scope>
    <source>
        <strain evidence="3">CC70A</strain>
    </source>
</reference>
<organism evidence="3 4">
    <name type="scientific">Holtiella tumoricola</name>
    <dbReference type="NCBI Taxonomy" id="3018743"/>
    <lineage>
        <taxon>Bacteria</taxon>
        <taxon>Bacillati</taxon>
        <taxon>Bacillota</taxon>
        <taxon>Clostridia</taxon>
        <taxon>Lachnospirales</taxon>
        <taxon>Cellulosilyticaceae</taxon>
        <taxon>Holtiella</taxon>
    </lineage>
</organism>
<gene>
    <name evidence="3" type="ORF">PBV87_15840</name>
</gene>
<feature type="domain" description="Nudix hydrolase" evidence="2">
    <location>
        <begin position="28"/>
        <end position="156"/>
    </location>
</feature>